<dbReference type="InterPro" id="IPR029787">
    <property type="entry name" value="Nucleotide_cyclase"/>
</dbReference>
<gene>
    <name evidence="1" type="ORF">MNEG_15129</name>
</gene>
<dbReference type="RefSeq" id="XP_013891854.1">
    <property type="nucleotide sequence ID" value="XM_014036400.1"/>
</dbReference>
<evidence type="ECO:0008006" key="3">
    <source>
        <dbReference type="Google" id="ProtNLM"/>
    </source>
</evidence>
<name>A0A0D2LM00_9CHLO</name>
<dbReference type="Proteomes" id="UP000054498">
    <property type="component" value="Unassembled WGS sequence"/>
</dbReference>
<dbReference type="OrthoDB" id="551471at2759"/>
<dbReference type="STRING" id="145388.A0A0D2LM00"/>
<protein>
    <recommendedName>
        <fullName evidence="3">Guanylate cyclase domain-containing protein</fullName>
    </recommendedName>
</protein>
<proteinExistence type="predicted"/>
<dbReference type="GeneID" id="25732759"/>
<reference evidence="1 2" key="1">
    <citation type="journal article" date="2013" name="BMC Genomics">
        <title>Reconstruction of the lipid metabolism for the microalga Monoraphidium neglectum from its genome sequence reveals characteristics suitable for biofuel production.</title>
        <authorList>
            <person name="Bogen C."/>
            <person name="Al-Dilaimi A."/>
            <person name="Albersmeier A."/>
            <person name="Wichmann J."/>
            <person name="Grundmann M."/>
            <person name="Rupp O."/>
            <person name="Lauersen K.J."/>
            <person name="Blifernez-Klassen O."/>
            <person name="Kalinowski J."/>
            <person name="Goesmann A."/>
            <person name="Mussgnug J.H."/>
            <person name="Kruse O."/>
        </authorList>
    </citation>
    <scope>NUCLEOTIDE SEQUENCE [LARGE SCALE GENOMIC DNA]</scope>
    <source>
        <strain evidence="1 2">SAG 48.87</strain>
    </source>
</reference>
<evidence type="ECO:0000313" key="1">
    <source>
        <dbReference type="EMBL" id="KIY92834.1"/>
    </source>
</evidence>
<sequence length="109" mass="12119">MVSPPALNHPKVAYSNPVAALEWCLLMQKAAMFLPWPQRVLEERGCRREDDAAGRVVFRGPRLKMGLREGVPKSICPDHLGRADYHGESINMAARFMDAAAHGGQQPRL</sequence>
<keyword evidence="2" id="KW-1185">Reference proteome</keyword>
<dbReference type="KEGG" id="mng:MNEG_15129"/>
<organism evidence="1 2">
    <name type="scientific">Monoraphidium neglectum</name>
    <dbReference type="NCBI Taxonomy" id="145388"/>
    <lineage>
        <taxon>Eukaryota</taxon>
        <taxon>Viridiplantae</taxon>
        <taxon>Chlorophyta</taxon>
        <taxon>core chlorophytes</taxon>
        <taxon>Chlorophyceae</taxon>
        <taxon>CS clade</taxon>
        <taxon>Sphaeropleales</taxon>
        <taxon>Selenastraceae</taxon>
        <taxon>Monoraphidium</taxon>
    </lineage>
</organism>
<evidence type="ECO:0000313" key="2">
    <source>
        <dbReference type="Proteomes" id="UP000054498"/>
    </source>
</evidence>
<dbReference type="AlphaFoldDB" id="A0A0D2LM00"/>
<dbReference type="EMBL" id="KK105273">
    <property type="protein sequence ID" value="KIY92834.1"/>
    <property type="molecule type" value="Genomic_DNA"/>
</dbReference>
<accession>A0A0D2LM00</accession>
<dbReference type="Gene3D" id="3.30.70.1230">
    <property type="entry name" value="Nucleotide cyclase"/>
    <property type="match status" value="1"/>
</dbReference>
<dbReference type="SUPFAM" id="SSF55073">
    <property type="entry name" value="Nucleotide cyclase"/>
    <property type="match status" value="1"/>
</dbReference>